<dbReference type="eggNOG" id="ENOG5033FZF">
    <property type="taxonomic scope" value="Bacteria"/>
</dbReference>
<name>D2R029_PIRSD</name>
<dbReference type="EMBL" id="CP001848">
    <property type="protein sequence ID" value="ADB18394.1"/>
    <property type="molecule type" value="Genomic_DNA"/>
</dbReference>
<protein>
    <recommendedName>
        <fullName evidence="4">Carboxypeptidase regulatory-like domain-containing protein</fullName>
    </recommendedName>
</protein>
<evidence type="ECO:0000313" key="3">
    <source>
        <dbReference type="Proteomes" id="UP000001887"/>
    </source>
</evidence>
<keyword evidence="1" id="KW-0732">Signal</keyword>
<feature type="signal peptide" evidence="1">
    <location>
        <begin position="1"/>
        <end position="28"/>
    </location>
</feature>
<dbReference type="HOGENOM" id="CLU_113730_3_1_0"/>
<evidence type="ECO:0000256" key="1">
    <source>
        <dbReference type="SAM" id="SignalP"/>
    </source>
</evidence>
<evidence type="ECO:0008006" key="4">
    <source>
        <dbReference type="Google" id="ProtNLM"/>
    </source>
</evidence>
<accession>D2R029</accession>
<dbReference type="KEGG" id="psl:Psta_3739"/>
<gene>
    <name evidence="2" type="ordered locus">Psta_3739</name>
</gene>
<reference evidence="2 3" key="1">
    <citation type="journal article" date="2009" name="Stand. Genomic Sci.">
        <title>Complete genome sequence of Pirellula staleyi type strain (ATCC 27377).</title>
        <authorList>
            <person name="Clum A."/>
            <person name="Tindall B.J."/>
            <person name="Sikorski J."/>
            <person name="Ivanova N."/>
            <person name="Mavrommatis K."/>
            <person name="Lucas S."/>
            <person name="Glavina del Rio T."/>
            <person name="Nolan M."/>
            <person name="Chen F."/>
            <person name="Tice H."/>
            <person name="Pitluck S."/>
            <person name="Cheng J.F."/>
            <person name="Chertkov O."/>
            <person name="Brettin T."/>
            <person name="Han C."/>
            <person name="Detter J.C."/>
            <person name="Kuske C."/>
            <person name="Bruce D."/>
            <person name="Goodwin L."/>
            <person name="Ovchinikova G."/>
            <person name="Pati A."/>
            <person name="Mikhailova N."/>
            <person name="Chen A."/>
            <person name="Palaniappan K."/>
            <person name="Land M."/>
            <person name="Hauser L."/>
            <person name="Chang Y.J."/>
            <person name="Jeffries C.D."/>
            <person name="Chain P."/>
            <person name="Rohde M."/>
            <person name="Goker M."/>
            <person name="Bristow J."/>
            <person name="Eisen J.A."/>
            <person name="Markowitz V."/>
            <person name="Hugenholtz P."/>
            <person name="Kyrpides N.C."/>
            <person name="Klenk H.P."/>
            <person name="Lapidus A."/>
        </authorList>
    </citation>
    <scope>NUCLEOTIDE SEQUENCE [LARGE SCALE GENOMIC DNA]</scope>
    <source>
        <strain evidence="3">ATCC 27377 / DSM 6068 / ICPB 4128</strain>
    </source>
</reference>
<proteinExistence type="predicted"/>
<dbReference type="Proteomes" id="UP000001887">
    <property type="component" value="Chromosome"/>
</dbReference>
<feature type="chain" id="PRO_5003034466" description="Carboxypeptidase regulatory-like domain-containing protein" evidence="1">
    <location>
        <begin position="29"/>
        <end position="144"/>
    </location>
</feature>
<dbReference type="AlphaFoldDB" id="D2R029"/>
<keyword evidence="3" id="KW-1185">Reference proteome</keyword>
<evidence type="ECO:0000313" key="2">
    <source>
        <dbReference type="EMBL" id="ADB18394.1"/>
    </source>
</evidence>
<organism evidence="2 3">
    <name type="scientific">Pirellula staleyi (strain ATCC 27377 / DSM 6068 / ICPB 4128)</name>
    <name type="common">Pirella staleyi</name>
    <dbReference type="NCBI Taxonomy" id="530564"/>
    <lineage>
        <taxon>Bacteria</taxon>
        <taxon>Pseudomonadati</taxon>
        <taxon>Planctomycetota</taxon>
        <taxon>Planctomycetia</taxon>
        <taxon>Pirellulales</taxon>
        <taxon>Pirellulaceae</taxon>
        <taxon>Pirellula</taxon>
    </lineage>
</organism>
<sequence>MFIYCYAGGCDVLRKLMGLTLVCLASFAAGCSSGSSEVKVEGTVMFMNTPVESGEIIFMPEDGKSPNVATRIEQGKYSLVASPGLNRVSITAYREIPGKFDNSNPGQPTPMTEMYIPPQFNSNTTLKVTVDAAQPTLDFPLGSS</sequence>